<dbReference type="RefSeq" id="WP_184383057.1">
    <property type="nucleotide sequence ID" value="NZ_JACIDJ010000002.1"/>
</dbReference>
<evidence type="ECO:0000313" key="2">
    <source>
        <dbReference type="EMBL" id="MBB3897945.1"/>
    </source>
</evidence>
<dbReference type="AlphaFoldDB" id="A0A840ACU7"/>
<dbReference type="Proteomes" id="UP000553193">
    <property type="component" value="Unassembled WGS sequence"/>
</dbReference>
<accession>A0A840ACU7</accession>
<feature type="transmembrane region" description="Helical" evidence="1">
    <location>
        <begin position="20"/>
        <end position="38"/>
    </location>
</feature>
<proteinExistence type="predicted"/>
<name>A0A840ACU7_9PROT</name>
<sequence length="55" mass="5625">MVLKLLCAQVVLTKMAVRGAFTLGAVAGTAGVVGLCALRRAAREGRISRRAAAKA</sequence>
<gene>
    <name evidence="2" type="ORF">GGQ83_001382</name>
</gene>
<evidence type="ECO:0000313" key="3">
    <source>
        <dbReference type="Proteomes" id="UP000553193"/>
    </source>
</evidence>
<organism evidence="2 3">
    <name type="scientific">Roseococcus suduntuyensis</name>
    <dbReference type="NCBI Taxonomy" id="455361"/>
    <lineage>
        <taxon>Bacteria</taxon>
        <taxon>Pseudomonadati</taxon>
        <taxon>Pseudomonadota</taxon>
        <taxon>Alphaproteobacteria</taxon>
        <taxon>Acetobacterales</taxon>
        <taxon>Roseomonadaceae</taxon>
        <taxon>Roseococcus</taxon>
    </lineage>
</organism>
<keyword evidence="1" id="KW-1133">Transmembrane helix</keyword>
<keyword evidence="3" id="KW-1185">Reference proteome</keyword>
<dbReference type="EMBL" id="JACIDJ010000002">
    <property type="protein sequence ID" value="MBB3897945.1"/>
    <property type="molecule type" value="Genomic_DNA"/>
</dbReference>
<comment type="caution">
    <text evidence="2">The sequence shown here is derived from an EMBL/GenBank/DDBJ whole genome shotgun (WGS) entry which is preliminary data.</text>
</comment>
<reference evidence="2 3" key="1">
    <citation type="submission" date="2020-08" db="EMBL/GenBank/DDBJ databases">
        <title>Genomic Encyclopedia of Type Strains, Phase IV (KMG-IV): sequencing the most valuable type-strain genomes for metagenomic binning, comparative biology and taxonomic classification.</title>
        <authorList>
            <person name="Goeker M."/>
        </authorList>
    </citation>
    <scope>NUCLEOTIDE SEQUENCE [LARGE SCALE GENOMIC DNA]</scope>
    <source>
        <strain evidence="2 3">DSM 19979</strain>
    </source>
</reference>
<keyword evidence="1" id="KW-0472">Membrane</keyword>
<evidence type="ECO:0000256" key="1">
    <source>
        <dbReference type="SAM" id="Phobius"/>
    </source>
</evidence>
<keyword evidence="1" id="KW-0812">Transmembrane</keyword>
<protein>
    <submittedName>
        <fullName evidence="2">Uncharacterized protein</fullName>
    </submittedName>
</protein>